<dbReference type="GO" id="GO:0001006">
    <property type="term" value="F:RNA polymerase III type 3 promoter sequence-specific DNA binding"/>
    <property type="evidence" value="ECO:0007669"/>
    <property type="project" value="TreeGrafter"/>
</dbReference>
<dbReference type="GO" id="GO:0042796">
    <property type="term" value="P:snRNA transcription by RNA polymerase III"/>
    <property type="evidence" value="ECO:0007669"/>
    <property type="project" value="TreeGrafter"/>
</dbReference>
<feature type="compositionally biased region" description="Polar residues" evidence="5">
    <location>
        <begin position="293"/>
        <end position="313"/>
    </location>
</feature>
<dbReference type="InterPro" id="IPR017884">
    <property type="entry name" value="SANT_dom"/>
</dbReference>
<dbReference type="GO" id="GO:0042795">
    <property type="term" value="P:snRNA transcription by RNA polymerase II"/>
    <property type="evidence" value="ECO:0007669"/>
    <property type="project" value="TreeGrafter"/>
</dbReference>
<dbReference type="PANTHER" id="PTHR46621:SF1">
    <property type="entry name" value="SNRNA-ACTIVATING PROTEIN COMPLEX SUBUNIT 4"/>
    <property type="match status" value="1"/>
</dbReference>
<dbReference type="PANTHER" id="PTHR46621">
    <property type="entry name" value="SNRNA-ACTIVATING PROTEIN COMPLEX SUBUNIT 4"/>
    <property type="match status" value="1"/>
</dbReference>
<dbReference type="GO" id="GO:0000978">
    <property type="term" value="F:RNA polymerase II cis-regulatory region sequence-specific DNA binding"/>
    <property type="evidence" value="ECO:0007669"/>
    <property type="project" value="TreeGrafter"/>
</dbReference>
<dbReference type="SMART" id="SM00717">
    <property type="entry name" value="SANT"/>
    <property type="match status" value="3"/>
</dbReference>
<evidence type="ECO:0000256" key="3">
    <source>
        <dbReference type="ARBA" id="ARBA00023163"/>
    </source>
</evidence>
<feature type="region of interest" description="Disordered" evidence="5">
    <location>
        <begin position="490"/>
        <end position="614"/>
    </location>
</feature>
<evidence type="ECO:0000256" key="4">
    <source>
        <dbReference type="ARBA" id="ARBA00023242"/>
    </source>
</evidence>
<dbReference type="FunFam" id="1.10.10.60:FF:000498">
    <property type="entry name" value="Transcription factor"/>
    <property type="match status" value="1"/>
</dbReference>
<feature type="region of interest" description="Disordered" evidence="5">
    <location>
        <begin position="246"/>
        <end position="345"/>
    </location>
</feature>
<feature type="compositionally biased region" description="Low complexity" evidence="5">
    <location>
        <begin position="247"/>
        <end position="269"/>
    </location>
</feature>
<feature type="domain" description="HTH myb-type" evidence="8">
    <location>
        <begin position="163"/>
        <end position="211"/>
    </location>
</feature>
<feature type="compositionally biased region" description="Low complexity" evidence="5">
    <location>
        <begin position="493"/>
        <end position="506"/>
    </location>
</feature>
<evidence type="ECO:0000259" key="6">
    <source>
        <dbReference type="PROSITE" id="PS50090"/>
    </source>
</evidence>
<dbReference type="AlphaFoldDB" id="A0A1G4ITJ1"/>
<feature type="compositionally biased region" description="Basic residues" evidence="5">
    <location>
        <begin position="558"/>
        <end position="569"/>
    </location>
</feature>
<feature type="compositionally biased region" description="Basic and acidic residues" evidence="5">
    <location>
        <begin position="315"/>
        <end position="329"/>
    </location>
</feature>
<dbReference type="PROSITE" id="PS51294">
    <property type="entry name" value="HTH_MYB"/>
    <property type="match status" value="2"/>
</dbReference>
<dbReference type="Gene3D" id="1.10.10.60">
    <property type="entry name" value="Homeodomain-like"/>
    <property type="match status" value="3"/>
</dbReference>
<dbReference type="STRING" id="1230905.A0A1G4ITJ1"/>
<keyword evidence="1" id="KW-0805">Transcription regulation</keyword>
<keyword evidence="3" id="KW-0804">Transcription</keyword>
<dbReference type="Proteomes" id="UP000191024">
    <property type="component" value="Chromosome B"/>
</dbReference>
<keyword evidence="4" id="KW-0539">Nucleus</keyword>
<protein>
    <submittedName>
        <fullName evidence="9">LAMI_0B00386g1_1</fullName>
    </submittedName>
</protein>
<evidence type="ECO:0000256" key="5">
    <source>
        <dbReference type="SAM" id="MobiDB-lite"/>
    </source>
</evidence>
<dbReference type="InterPro" id="IPR051575">
    <property type="entry name" value="Myb-like_DNA-bd"/>
</dbReference>
<gene>
    <name evidence="9" type="ORF">LAMI_0B00386G</name>
</gene>
<feature type="domain" description="HTH myb-type" evidence="8">
    <location>
        <begin position="104"/>
        <end position="158"/>
    </location>
</feature>
<dbReference type="Pfam" id="PF00249">
    <property type="entry name" value="Myb_DNA-binding"/>
    <property type="match status" value="2"/>
</dbReference>
<evidence type="ECO:0000256" key="2">
    <source>
        <dbReference type="ARBA" id="ARBA00023125"/>
    </source>
</evidence>
<feature type="domain" description="Myb-like" evidence="6">
    <location>
        <begin position="32"/>
        <end position="103"/>
    </location>
</feature>
<feature type="compositionally biased region" description="Low complexity" evidence="5">
    <location>
        <begin position="573"/>
        <end position="589"/>
    </location>
</feature>
<dbReference type="CDD" id="cd00167">
    <property type="entry name" value="SANT"/>
    <property type="match status" value="3"/>
</dbReference>
<evidence type="ECO:0000259" key="7">
    <source>
        <dbReference type="PROSITE" id="PS51293"/>
    </source>
</evidence>
<evidence type="ECO:0000313" key="10">
    <source>
        <dbReference type="Proteomes" id="UP000191024"/>
    </source>
</evidence>
<keyword evidence="10" id="KW-1185">Reference proteome</keyword>
<feature type="compositionally biased region" description="Polar residues" evidence="5">
    <location>
        <begin position="535"/>
        <end position="557"/>
    </location>
</feature>
<dbReference type="InterPro" id="IPR001005">
    <property type="entry name" value="SANT/Myb"/>
</dbReference>
<evidence type="ECO:0000256" key="1">
    <source>
        <dbReference type="ARBA" id="ARBA00023015"/>
    </source>
</evidence>
<dbReference type="PROSITE" id="PS50090">
    <property type="entry name" value="MYB_LIKE"/>
    <property type="match status" value="3"/>
</dbReference>
<feature type="domain" description="Myb-like" evidence="6">
    <location>
        <begin position="104"/>
        <end position="154"/>
    </location>
</feature>
<feature type="domain" description="SANT" evidence="7">
    <location>
        <begin position="107"/>
        <end position="152"/>
    </location>
</feature>
<accession>A0A1G4ITJ1</accession>
<evidence type="ECO:0000259" key="8">
    <source>
        <dbReference type="PROSITE" id="PS51294"/>
    </source>
</evidence>
<dbReference type="InterPro" id="IPR009057">
    <property type="entry name" value="Homeodomain-like_sf"/>
</dbReference>
<feature type="domain" description="Myb-like" evidence="6">
    <location>
        <begin position="157"/>
        <end position="207"/>
    </location>
</feature>
<dbReference type="GO" id="GO:0019185">
    <property type="term" value="C:snRNA-activating protein complex"/>
    <property type="evidence" value="ECO:0007669"/>
    <property type="project" value="TreeGrafter"/>
</dbReference>
<dbReference type="SUPFAM" id="SSF46689">
    <property type="entry name" value="Homeodomain-like"/>
    <property type="match status" value="2"/>
</dbReference>
<dbReference type="GO" id="GO:0006355">
    <property type="term" value="P:regulation of DNA-templated transcription"/>
    <property type="evidence" value="ECO:0007669"/>
    <property type="project" value="UniProtKB-ARBA"/>
</dbReference>
<dbReference type="InterPro" id="IPR017930">
    <property type="entry name" value="Myb_dom"/>
</dbReference>
<name>A0A1G4ITJ1_9SACH</name>
<evidence type="ECO:0000313" key="9">
    <source>
        <dbReference type="EMBL" id="SCU79984.1"/>
    </source>
</evidence>
<dbReference type="PROSITE" id="PS51293">
    <property type="entry name" value="SANT"/>
    <property type="match status" value="1"/>
</dbReference>
<organism evidence="9 10">
    <name type="scientific">Lachancea mirantina</name>
    <dbReference type="NCBI Taxonomy" id="1230905"/>
    <lineage>
        <taxon>Eukaryota</taxon>
        <taxon>Fungi</taxon>
        <taxon>Dikarya</taxon>
        <taxon>Ascomycota</taxon>
        <taxon>Saccharomycotina</taxon>
        <taxon>Saccharomycetes</taxon>
        <taxon>Saccharomycetales</taxon>
        <taxon>Saccharomycetaceae</taxon>
        <taxon>Lachancea</taxon>
    </lineage>
</organism>
<reference evidence="9 10" key="1">
    <citation type="submission" date="2016-03" db="EMBL/GenBank/DDBJ databases">
        <authorList>
            <person name="Devillers H."/>
        </authorList>
    </citation>
    <scope>NUCLEOTIDE SEQUENCE [LARGE SCALE GENOMIC DNA]</scope>
    <source>
        <strain evidence="9">CBS 11717</strain>
    </source>
</reference>
<keyword evidence="2" id="KW-0238">DNA-binding</keyword>
<dbReference type="EMBL" id="LT598464">
    <property type="protein sequence ID" value="SCU79984.1"/>
    <property type="molecule type" value="Genomic_DNA"/>
</dbReference>
<proteinExistence type="predicted"/>
<feature type="compositionally biased region" description="Polar residues" evidence="5">
    <location>
        <begin position="603"/>
        <end position="612"/>
    </location>
</feature>
<sequence>MNRESIKSRKIAIDPLDVTESLGYQTCRRGMRKPWTKEEDEMLRNAVNTYLVQLGYAEGVSSVKTIQESNAACKRIPWDEIQAKFDGDVRKIKDVRKRWTTSLDPNLKKGKWTEEEDEQLKKSFEKWGAHWLKISTEISGRTEDQCAKRYIEVLDPSTRDRLRSWSIEEDLALISKVKKYGTRWRKISREMESRPSLTCRNRWRKIITMIMRGKATEVIVRAVQESSDSQGLRTVEELKDSLELKLNSNTNNNSSSNTSENASPSESSNMRTSAPQEIKQESLRNPGLPIHTKTGSSNEQGAQITDNARQNFKGSELRDSATSGRRQEGEENISGMNGEESAGQMKKPYSTLIDWEFSVKDSAGQPLSQGKITNSALVKELIEGAKKDSLKISIHQHIHNHYEFLPQLNPLLSQSFANDLLAPMSPEAFSPDKNERIPSAFGLDTELMPNSPNFPGMTGEAGLSLEQLATSHQFATHAFYSPRISSRLSSFYQQRQRPTSSTGSRSTPEENIDEIGPSRQYHFNVLPATVRPKLGSSNTGRSPDSNPATSRSFPNRINKTRKRSGRGNRSKNATPTASTASSAGTPYPSVATSYGEDKMKIGSNRTPSTISANGEEEGLDFWESLRSLASVPNSHPNSKGEPDERFTSYEFLYNPYEEQSSNVEHEETVKANTNAAHQESVLDLESCFGNIPFNPS</sequence>
<dbReference type="OrthoDB" id="2143914at2759"/>